<keyword evidence="2" id="KW-0805">Transcription regulation</keyword>
<protein>
    <submittedName>
        <fullName evidence="6">LysR family transcriptional regulator</fullName>
    </submittedName>
</protein>
<keyword evidence="3" id="KW-0238">DNA-binding</keyword>
<dbReference type="CDD" id="cd05466">
    <property type="entry name" value="PBP2_LTTR_substrate"/>
    <property type="match status" value="1"/>
</dbReference>
<dbReference type="PROSITE" id="PS50931">
    <property type="entry name" value="HTH_LYSR"/>
    <property type="match status" value="1"/>
</dbReference>
<keyword evidence="4" id="KW-0804">Transcription</keyword>
<sequence>MKNLYQLTTFVTVISEGSMTAAADKLYLTQPAVSQQIRNLEEDLGVELLVRGVRSIKATPQGEVLYEYAKKIINLTQQAEIAIKSIGNHMKGQLRIGTLNSLGLHLMSPIVGRLMRHNPELMLKVDYGRGEDLIKSFKKGSYDILILPDVKEEFGTELDGCEQKFVAKEEMWLVGSNKDEKMPQQISLKELGEFPLVNFTDEFPGFNNLVNEKMKSANIEVPAVFESANVGTLKRVIELGLGWGFLPAHSIKKQVRSGRLNRVYVKDMHYEIDLMFYFRKGSENKALVEVFYQTMAQQEKG</sequence>
<evidence type="ECO:0000259" key="5">
    <source>
        <dbReference type="PROSITE" id="PS50931"/>
    </source>
</evidence>
<dbReference type="InterPro" id="IPR036388">
    <property type="entry name" value="WH-like_DNA-bd_sf"/>
</dbReference>
<name>A0A150WEW3_BDEBC</name>
<reference evidence="6 7" key="1">
    <citation type="submission" date="2016-03" db="EMBL/GenBank/DDBJ databases">
        <authorList>
            <person name="Ploux O."/>
        </authorList>
    </citation>
    <scope>NUCLEOTIDE SEQUENCE [LARGE SCALE GENOMIC DNA]</scope>
    <source>
        <strain evidence="6 7">R0</strain>
    </source>
</reference>
<dbReference type="RefSeq" id="WP_061836638.1">
    <property type="nucleotide sequence ID" value="NZ_LUKE01000006.1"/>
</dbReference>
<dbReference type="Pfam" id="PF03466">
    <property type="entry name" value="LysR_substrate"/>
    <property type="match status" value="1"/>
</dbReference>
<dbReference type="GO" id="GO:0003700">
    <property type="term" value="F:DNA-binding transcription factor activity"/>
    <property type="evidence" value="ECO:0007669"/>
    <property type="project" value="InterPro"/>
</dbReference>
<dbReference type="PRINTS" id="PR00039">
    <property type="entry name" value="HTHLYSR"/>
</dbReference>
<dbReference type="EMBL" id="LUKE01000006">
    <property type="protein sequence ID" value="KYG61556.1"/>
    <property type="molecule type" value="Genomic_DNA"/>
</dbReference>
<dbReference type="OrthoDB" id="9803735at2"/>
<dbReference type="Proteomes" id="UP000075320">
    <property type="component" value="Unassembled WGS sequence"/>
</dbReference>
<dbReference type="PANTHER" id="PTHR30126">
    <property type="entry name" value="HTH-TYPE TRANSCRIPTIONAL REGULATOR"/>
    <property type="match status" value="1"/>
</dbReference>
<dbReference type="InterPro" id="IPR000847">
    <property type="entry name" value="LysR_HTH_N"/>
</dbReference>
<feature type="domain" description="HTH lysR-type" evidence="5">
    <location>
        <begin position="1"/>
        <end position="59"/>
    </location>
</feature>
<proteinExistence type="inferred from homology"/>
<dbReference type="Gene3D" id="3.40.190.10">
    <property type="entry name" value="Periplasmic binding protein-like II"/>
    <property type="match status" value="2"/>
</dbReference>
<comment type="similarity">
    <text evidence="1">Belongs to the LysR transcriptional regulatory family.</text>
</comment>
<organism evidence="6 7">
    <name type="scientific">Bdellovibrio bacteriovorus</name>
    <dbReference type="NCBI Taxonomy" id="959"/>
    <lineage>
        <taxon>Bacteria</taxon>
        <taxon>Pseudomonadati</taxon>
        <taxon>Bdellovibrionota</taxon>
        <taxon>Bdellovibrionia</taxon>
        <taxon>Bdellovibrionales</taxon>
        <taxon>Pseudobdellovibrionaceae</taxon>
        <taxon>Bdellovibrio</taxon>
    </lineage>
</organism>
<evidence type="ECO:0000313" key="6">
    <source>
        <dbReference type="EMBL" id="KYG61556.1"/>
    </source>
</evidence>
<dbReference type="Gene3D" id="1.10.10.10">
    <property type="entry name" value="Winged helix-like DNA-binding domain superfamily/Winged helix DNA-binding domain"/>
    <property type="match status" value="1"/>
</dbReference>
<gene>
    <name evidence="6" type="ORF">AZI86_17780</name>
</gene>
<dbReference type="SUPFAM" id="SSF46785">
    <property type="entry name" value="Winged helix' DNA-binding domain"/>
    <property type="match status" value="1"/>
</dbReference>
<evidence type="ECO:0000256" key="3">
    <source>
        <dbReference type="ARBA" id="ARBA00023125"/>
    </source>
</evidence>
<dbReference type="SUPFAM" id="SSF53850">
    <property type="entry name" value="Periplasmic binding protein-like II"/>
    <property type="match status" value="1"/>
</dbReference>
<accession>A0A150WEW3</accession>
<dbReference type="InterPro" id="IPR005119">
    <property type="entry name" value="LysR_subst-bd"/>
</dbReference>
<evidence type="ECO:0000256" key="1">
    <source>
        <dbReference type="ARBA" id="ARBA00009437"/>
    </source>
</evidence>
<evidence type="ECO:0000256" key="2">
    <source>
        <dbReference type="ARBA" id="ARBA00023015"/>
    </source>
</evidence>
<evidence type="ECO:0000256" key="4">
    <source>
        <dbReference type="ARBA" id="ARBA00023163"/>
    </source>
</evidence>
<dbReference type="FunFam" id="1.10.10.10:FF:000001">
    <property type="entry name" value="LysR family transcriptional regulator"/>
    <property type="match status" value="1"/>
</dbReference>
<keyword evidence="7" id="KW-1185">Reference proteome</keyword>
<comment type="caution">
    <text evidence="6">The sequence shown here is derived from an EMBL/GenBank/DDBJ whole genome shotgun (WGS) entry which is preliminary data.</text>
</comment>
<evidence type="ECO:0000313" key="7">
    <source>
        <dbReference type="Proteomes" id="UP000075320"/>
    </source>
</evidence>
<dbReference type="PANTHER" id="PTHR30126:SF39">
    <property type="entry name" value="HTH-TYPE TRANSCRIPTIONAL REGULATOR CYSL"/>
    <property type="match status" value="1"/>
</dbReference>
<dbReference type="InterPro" id="IPR036390">
    <property type="entry name" value="WH_DNA-bd_sf"/>
</dbReference>
<dbReference type="Pfam" id="PF00126">
    <property type="entry name" value="HTH_1"/>
    <property type="match status" value="1"/>
</dbReference>
<dbReference type="GO" id="GO:0000976">
    <property type="term" value="F:transcription cis-regulatory region binding"/>
    <property type="evidence" value="ECO:0007669"/>
    <property type="project" value="TreeGrafter"/>
</dbReference>
<dbReference type="AlphaFoldDB" id="A0A150WEW3"/>